<proteinExistence type="predicted"/>
<dbReference type="VEuPathDB" id="FungiDB:A1Q1_06568"/>
<feature type="compositionally biased region" description="Low complexity" evidence="1">
    <location>
        <begin position="207"/>
        <end position="218"/>
    </location>
</feature>
<gene>
    <name evidence="2" type="ORF">A1Q1_06568</name>
</gene>
<dbReference type="GeneID" id="25990080"/>
<feature type="region of interest" description="Disordered" evidence="1">
    <location>
        <begin position="157"/>
        <end position="225"/>
    </location>
</feature>
<dbReference type="AlphaFoldDB" id="J5SD95"/>
<feature type="compositionally biased region" description="Polar residues" evidence="1">
    <location>
        <begin position="183"/>
        <end position="201"/>
    </location>
</feature>
<evidence type="ECO:0000313" key="3">
    <source>
        <dbReference type="Proteomes" id="UP000002748"/>
    </source>
</evidence>
<comment type="caution">
    <text evidence="2">The sequence shown here is derived from an EMBL/GenBank/DDBJ whole genome shotgun (WGS) entry which is preliminary data.</text>
</comment>
<name>J5SD95_TRIAS</name>
<dbReference type="EMBL" id="ALBS01000337">
    <property type="protein sequence ID" value="EJT45076.1"/>
    <property type="molecule type" value="Genomic_DNA"/>
</dbReference>
<feature type="compositionally biased region" description="Low complexity" evidence="1">
    <location>
        <begin position="157"/>
        <end position="175"/>
    </location>
</feature>
<dbReference type="HOGENOM" id="CLU_1230681_0_0_1"/>
<sequence>MPSPSFPTLPTPSSHSLLHPSTHPFAQLPNHSTDMYNVTAAERRALDDQLRTHYFGIEILTGHANARRWADQLDRWLRAKGQGASTMFGHYVEPFRRDYETAPDDLKSLIRPPGSRAGDCEPRGPQIDPSYIPSGTGSAHAFPRDIAWTAVSSTATETGGATASSSATPPATRAAAARRDQPPHQTDSQSEGGTPRQQPQQLIRLGSSLRIPSHSRSSGHLARHE</sequence>
<evidence type="ECO:0000313" key="2">
    <source>
        <dbReference type="EMBL" id="EJT45076.1"/>
    </source>
</evidence>
<dbReference type="RefSeq" id="XP_014177157.1">
    <property type="nucleotide sequence ID" value="XM_014321682.1"/>
</dbReference>
<organism evidence="2 3">
    <name type="scientific">Trichosporon asahii var. asahii (strain ATCC 90039 / CBS 2479 / JCM 2466 / KCTC 7840 / NBRC 103889/ NCYC 2677 / UAMH 7654)</name>
    <name type="common">Yeast</name>
    <dbReference type="NCBI Taxonomy" id="1186058"/>
    <lineage>
        <taxon>Eukaryota</taxon>
        <taxon>Fungi</taxon>
        <taxon>Dikarya</taxon>
        <taxon>Basidiomycota</taxon>
        <taxon>Agaricomycotina</taxon>
        <taxon>Tremellomycetes</taxon>
        <taxon>Trichosporonales</taxon>
        <taxon>Trichosporonaceae</taxon>
        <taxon>Trichosporon</taxon>
    </lineage>
</organism>
<feature type="region of interest" description="Disordered" evidence="1">
    <location>
        <begin position="1"/>
        <end position="23"/>
    </location>
</feature>
<feature type="region of interest" description="Disordered" evidence="1">
    <location>
        <begin position="109"/>
        <end position="128"/>
    </location>
</feature>
<reference evidence="2 3" key="1">
    <citation type="journal article" date="2012" name="Eukaryot. Cell">
        <title>Draft genome sequence of CBS 2479, the standard type strain of Trichosporon asahii.</title>
        <authorList>
            <person name="Yang R.Y."/>
            <person name="Li H.T."/>
            <person name="Zhu H."/>
            <person name="Zhou G.P."/>
            <person name="Wang M."/>
            <person name="Wang L."/>
        </authorList>
    </citation>
    <scope>NUCLEOTIDE SEQUENCE [LARGE SCALE GENOMIC DNA]</scope>
    <source>
        <strain evidence="3">ATCC 90039 / CBS 2479 / JCM 2466 / KCTC 7840 / NCYC 2677 / UAMH 7654</strain>
    </source>
</reference>
<feature type="compositionally biased region" description="Low complexity" evidence="1">
    <location>
        <begin position="11"/>
        <end position="23"/>
    </location>
</feature>
<dbReference type="KEGG" id="tasa:A1Q1_06568"/>
<protein>
    <submittedName>
        <fullName evidence="2">Uncharacterized protein</fullName>
    </submittedName>
</protein>
<evidence type="ECO:0000256" key="1">
    <source>
        <dbReference type="SAM" id="MobiDB-lite"/>
    </source>
</evidence>
<feature type="compositionally biased region" description="Pro residues" evidence="1">
    <location>
        <begin position="1"/>
        <end position="10"/>
    </location>
</feature>
<dbReference type="Proteomes" id="UP000002748">
    <property type="component" value="Unassembled WGS sequence"/>
</dbReference>
<accession>J5SD95</accession>